<dbReference type="InterPro" id="IPR003347">
    <property type="entry name" value="JmjC_dom"/>
</dbReference>
<evidence type="ECO:0000256" key="1">
    <source>
        <dbReference type="ARBA" id="ARBA00001954"/>
    </source>
</evidence>
<dbReference type="PROSITE" id="PS51184">
    <property type="entry name" value="JMJC"/>
    <property type="match status" value="1"/>
</dbReference>
<keyword evidence="3" id="KW-0408">Iron</keyword>
<evidence type="ECO:0000256" key="3">
    <source>
        <dbReference type="ARBA" id="ARBA00023004"/>
    </source>
</evidence>
<dbReference type="InterPro" id="IPR039994">
    <property type="entry name" value="NO66-like"/>
</dbReference>
<feature type="domain" description="JmjC" evidence="4">
    <location>
        <begin position="112"/>
        <end position="245"/>
    </location>
</feature>
<dbReference type="RefSeq" id="WP_344930729.1">
    <property type="nucleotide sequence ID" value="NZ_BAABCW010000029.1"/>
</dbReference>
<gene>
    <name evidence="5" type="ORF">GCM10022393_41260</name>
</gene>
<comment type="caution">
    <text evidence="5">The sequence shown here is derived from an EMBL/GenBank/DDBJ whole genome shotgun (WGS) entry which is preliminary data.</text>
</comment>
<accession>A0ABP6UWT6</accession>
<dbReference type="Proteomes" id="UP001500459">
    <property type="component" value="Unassembled WGS sequence"/>
</dbReference>
<evidence type="ECO:0000313" key="5">
    <source>
        <dbReference type="EMBL" id="GAA3522424.1"/>
    </source>
</evidence>
<dbReference type="PANTHER" id="PTHR13096:SF9">
    <property type="entry name" value="BIFUNCTIONAL LYSINE-SPECIFIC DEMETHYLASE AND HISTIDYL-HYDROXYLASE"/>
    <property type="match status" value="1"/>
</dbReference>
<reference evidence="6" key="1">
    <citation type="journal article" date="2019" name="Int. J. Syst. Evol. Microbiol.">
        <title>The Global Catalogue of Microorganisms (GCM) 10K type strain sequencing project: providing services to taxonomists for standard genome sequencing and annotation.</title>
        <authorList>
            <consortium name="The Broad Institute Genomics Platform"/>
            <consortium name="The Broad Institute Genome Sequencing Center for Infectious Disease"/>
            <person name="Wu L."/>
            <person name="Ma J."/>
        </authorList>
    </citation>
    <scope>NUCLEOTIDE SEQUENCE [LARGE SCALE GENOMIC DNA]</scope>
    <source>
        <strain evidence="6">JCM 17106</strain>
    </source>
</reference>
<evidence type="ECO:0000256" key="2">
    <source>
        <dbReference type="ARBA" id="ARBA00022723"/>
    </source>
</evidence>
<dbReference type="PANTHER" id="PTHR13096">
    <property type="entry name" value="MINA53 MYC INDUCED NUCLEAR ANTIGEN"/>
    <property type="match status" value="1"/>
</dbReference>
<organism evidence="5 6">
    <name type="scientific">Aquimarina addita</name>
    <dbReference type="NCBI Taxonomy" id="870485"/>
    <lineage>
        <taxon>Bacteria</taxon>
        <taxon>Pseudomonadati</taxon>
        <taxon>Bacteroidota</taxon>
        <taxon>Flavobacteriia</taxon>
        <taxon>Flavobacteriales</taxon>
        <taxon>Flavobacteriaceae</taxon>
        <taxon>Aquimarina</taxon>
    </lineage>
</organism>
<evidence type="ECO:0000313" key="6">
    <source>
        <dbReference type="Proteomes" id="UP001500459"/>
    </source>
</evidence>
<sequence length="402" mass="46173">MNTTLEKKEGISGFQDLIHPYSLADFSTHYWDKKSLLIKREDTCYFESLLTISNIDEVLDLNRPKGSSIRVVKYQEPLDKTKYENADGSLNLNQIYAAYVDGYTIVVNEIDRFWKPLKIFCHTTRDFLNHKTVANMYLTPKNQKGLLPHYDTHDVFVIQVSGTKHWKLYDVAYPTPMVNSFQPIFQREQLKNVKEITLNAGDMMYIPRGIPHEAITTDESSLHLTIGVYPTQWIDLLTKSLHHIAYTNVALRQALPIGFLESNPLAVHEEAQTKLQTILQEALNTKNMQGAKQLITEEFRTEQQPMGDGHFKNLDKINELNLNTRLVKRDRMNCKVQEIGAASRILFSGNVIKGPITIAPVFDFVVTRNETFQVQELPMLSDENKLKLCKRLIRGGLLKIAY</sequence>
<dbReference type="SUPFAM" id="SSF51197">
    <property type="entry name" value="Clavaminate synthase-like"/>
    <property type="match status" value="1"/>
</dbReference>
<keyword evidence="2" id="KW-0479">Metal-binding</keyword>
<evidence type="ECO:0000259" key="4">
    <source>
        <dbReference type="PROSITE" id="PS51184"/>
    </source>
</evidence>
<name>A0ABP6UWT6_9FLAO</name>
<protein>
    <recommendedName>
        <fullName evidence="4">JmjC domain-containing protein</fullName>
    </recommendedName>
</protein>
<dbReference type="Gene3D" id="2.60.120.650">
    <property type="entry name" value="Cupin"/>
    <property type="match status" value="1"/>
</dbReference>
<keyword evidence="6" id="KW-1185">Reference proteome</keyword>
<comment type="cofactor">
    <cofactor evidence="1">
        <name>Fe(2+)</name>
        <dbReference type="ChEBI" id="CHEBI:29033"/>
    </cofactor>
</comment>
<dbReference type="EMBL" id="BAABCW010000029">
    <property type="protein sequence ID" value="GAA3522424.1"/>
    <property type="molecule type" value="Genomic_DNA"/>
</dbReference>
<proteinExistence type="predicted"/>
<dbReference type="Pfam" id="PF08007">
    <property type="entry name" value="JmjC_2"/>
    <property type="match status" value="1"/>
</dbReference>